<dbReference type="InterPro" id="IPR011010">
    <property type="entry name" value="DNA_brk_join_enz"/>
</dbReference>
<comment type="caution">
    <text evidence="3">The sequence shown here is derived from an EMBL/GenBank/DDBJ whole genome shotgun (WGS) entry which is preliminary data.</text>
</comment>
<evidence type="ECO:0000256" key="1">
    <source>
        <dbReference type="ARBA" id="ARBA00023125"/>
    </source>
</evidence>
<gene>
    <name evidence="3" type="ORF">GGQ57_004074</name>
</gene>
<sequence>MSSIIGKYVKEALFTKQVEGAKIVLILDPRSTLEQTHVTVRVTYNRKSFYYRTGLQCDLEMWDKLHVAKGTSKANIIRKSQEDIFDKVVSKVTELFSLEQFSFDRLKQVLKERNQGTFSSLWESIIDSLRKEGRAGTADSYQNAYNSFSKNIGTNIPYTKIGVETIEKWTERMIDAGRSQTTIGIYHRGIRVAINKAIAEGHIKPSQYPFGKATNKISIRKGRSKTEAYLPVSDILK</sequence>
<evidence type="ECO:0000313" key="3">
    <source>
        <dbReference type="EMBL" id="MBB4624146.1"/>
    </source>
</evidence>
<feature type="domain" description="Phage integrase SAM-like" evidence="2">
    <location>
        <begin position="117"/>
        <end position="212"/>
    </location>
</feature>
<dbReference type="Gene3D" id="1.10.150.130">
    <property type="match status" value="1"/>
</dbReference>
<dbReference type="Proteomes" id="UP000533637">
    <property type="component" value="Unassembled WGS sequence"/>
</dbReference>
<keyword evidence="1" id="KW-0238">DNA-binding</keyword>
<evidence type="ECO:0000313" key="4">
    <source>
        <dbReference type="Proteomes" id="UP000533637"/>
    </source>
</evidence>
<name>A0ABR6KRT8_9BACT</name>
<keyword evidence="4" id="KW-1185">Reference proteome</keyword>
<dbReference type="RefSeq" id="WP_183671925.1">
    <property type="nucleotide sequence ID" value="NZ_BMPB01000014.1"/>
</dbReference>
<accession>A0ABR6KRT8</accession>
<dbReference type="SUPFAM" id="SSF56349">
    <property type="entry name" value="DNA breaking-rejoining enzymes"/>
    <property type="match status" value="1"/>
</dbReference>
<evidence type="ECO:0000259" key="2">
    <source>
        <dbReference type="Pfam" id="PF13102"/>
    </source>
</evidence>
<dbReference type="Pfam" id="PF13102">
    <property type="entry name" value="Phage_int_SAM_5"/>
    <property type="match status" value="1"/>
</dbReference>
<protein>
    <recommendedName>
        <fullName evidence="2">Phage integrase SAM-like domain-containing protein</fullName>
    </recommendedName>
</protein>
<organism evidence="3 4">
    <name type="scientific">Parabacteroides faecis</name>
    <dbReference type="NCBI Taxonomy" id="1217282"/>
    <lineage>
        <taxon>Bacteria</taxon>
        <taxon>Pseudomonadati</taxon>
        <taxon>Bacteroidota</taxon>
        <taxon>Bacteroidia</taxon>
        <taxon>Bacteroidales</taxon>
        <taxon>Tannerellaceae</taxon>
        <taxon>Parabacteroides</taxon>
    </lineage>
</organism>
<dbReference type="InterPro" id="IPR025269">
    <property type="entry name" value="SAM-like_dom"/>
</dbReference>
<dbReference type="InterPro" id="IPR010998">
    <property type="entry name" value="Integrase_recombinase_N"/>
</dbReference>
<dbReference type="EMBL" id="JACHOC010000009">
    <property type="protein sequence ID" value="MBB4624146.1"/>
    <property type="molecule type" value="Genomic_DNA"/>
</dbReference>
<reference evidence="3 4" key="1">
    <citation type="submission" date="2020-08" db="EMBL/GenBank/DDBJ databases">
        <title>Genomic Encyclopedia of Type Strains, Phase IV (KMG-IV): sequencing the most valuable type-strain genomes for metagenomic binning, comparative biology and taxonomic classification.</title>
        <authorList>
            <person name="Goeker M."/>
        </authorList>
    </citation>
    <scope>NUCLEOTIDE SEQUENCE [LARGE SCALE GENOMIC DNA]</scope>
    <source>
        <strain evidence="3 4">DSM 102983</strain>
    </source>
</reference>
<proteinExistence type="predicted"/>